<comment type="function">
    <text evidence="9">Facilitates transcription termination by a mechanism that involves Rho binding to the nascent RNA, activation of Rho's RNA-dependent ATPase activity, and release of the mRNA from the DNA template.</text>
</comment>
<keyword evidence="8 9" id="KW-0804">Transcription</keyword>
<evidence type="ECO:0000313" key="14">
    <source>
        <dbReference type="EMBL" id="MBC2600962.1"/>
    </source>
</evidence>
<evidence type="ECO:0000256" key="4">
    <source>
        <dbReference type="ARBA" id="ARBA00022806"/>
    </source>
</evidence>
<dbReference type="GO" id="GO:0003723">
    <property type="term" value="F:RNA binding"/>
    <property type="evidence" value="ECO:0007669"/>
    <property type="project" value="UniProtKB-UniRule"/>
</dbReference>
<keyword evidence="15" id="KW-1185">Reference proteome</keyword>
<dbReference type="PANTHER" id="PTHR46425">
    <property type="entry name" value="TRANSCRIPTION TERMINATION FACTOR RHO"/>
    <property type="match status" value="1"/>
</dbReference>
<dbReference type="SUPFAM" id="SSF50249">
    <property type="entry name" value="Nucleic acid-binding proteins"/>
    <property type="match status" value="1"/>
</dbReference>
<dbReference type="Gene3D" id="3.40.50.300">
    <property type="entry name" value="P-loop containing nucleotide triphosphate hydrolases"/>
    <property type="match status" value="1"/>
</dbReference>
<dbReference type="GO" id="GO:0004386">
    <property type="term" value="F:helicase activity"/>
    <property type="evidence" value="ECO:0007669"/>
    <property type="project" value="UniProtKB-UniRule"/>
</dbReference>
<comment type="caution">
    <text evidence="14">The sequence shown here is derived from an EMBL/GenBank/DDBJ whole genome shotgun (WGS) entry which is preliminary data.</text>
</comment>
<feature type="binding site" evidence="9">
    <location>
        <begin position="441"/>
        <end position="446"/>
    </location>
    <ligand>
        <name>ATP</name>
        <dbReference type="ChEBI" id="CHEBI:30616"/>
    </ligand>
</feature>
<dbReference type="InterPro" id="IPR003593">
    <property type="entry name" value="AAA+_ATPase"/>
</dbReference>
<feature type="compositionally biased region" description="Basic residues" evidence="12">
    <location>
        <begin position="47"/>
        <end position="57"/>
    </location>
</feature>
<keyword evidence="6 9" id="KW-0694">RNA-binding</keyword>
<sequence>MSEDQSENESKLTSESPAPAAKKARKTTRKRVSRAKEAPEEGAAKPAVKKRARKTARKTAASAEDTASAKKAAKAENQEFDFAASEKPKPASKRAPKEISAKEAPAKEAPVKEVSEPKPAASEDKGSAEPRQEKNRPESNQGERSGGDRRNSDGNRGNGGQGNSSNRGGGGGGQPHFRQSGGGNDGGNRFNNRNNNNNNQNRKKKKRKGKFDKGPGGGGGARRNTPFNAGGVPVEVDPNLEMGQLVDDELLQDVAALEESFQKLYDESVPPVLFNDLYDLPLQELRERSRRLQLDLENAPSRPQILERMMKHFEEKKNPVLVEGCLEVLDDGFGMVVFPEDSYRLKPLCPFVSESLIEHHGLQRGHMIKVFIQAPREGESCPIVLKVQSVMGSDIKALEKITPFTELVPYYPLDRILLENSDENPENNLSMRVVDLISPIGFGQRGLIVAPPRTGKTVLLQGIAHSIQMNYPDSHLIVLLIDERPEEVTDFRRRVRGEVISSTFDETAGSHVHAAEMVIEKARRMVETGRDVVILLDSITRLARAYNTLMPSSGKILSGGVEANALQKPKRFFGSARNIEDGGSLTIMGTALVDTGSKMDEVIFEEFKGTGNMELHLDRSLVDKRVFPALAMDRSGTRKEELLYHPDEMQKVYSLRRATKGVPPVEAMEMLIQRVKKTRSNAEFLMTLSR</sequence>
<feature type="compositionally biased region" description="Basic residues" evidence="12">
    <location>
        <begin position="201"/>
        <end position="210"/>
    </location>
</feature>
<dbReference type="GO" id="GO:0006353">
    <property type="term" value="P:DNA-templated transcription termination"/>
    <property type="evidence" value="ECO:0007669"/>
    <property type="project" value="UniProtKB-UniRule"/>
</dbReference>
<dbReference type="EMBL" id="JACHVA010000040">
    <property type="protein sequence ID" value="MBC2600962.1"/>
    <property type="molecule type" value="Genomic_DNA"/>
</dbReference>
<protein>
    <recommendedName>
        <fullName evidence="9 10">Transcription termination factor Rho</fullName>
        <ecNumber evidence="9 10">3.6.4.-</ecNumber>
    </recommendedName>
    <alternativeName>
        <fullName evidence="9">ATP-dependent helicase Rho</fullName>
    </alternativeName>
</protein>
<reference evidence="14 15" key="1">
    <citation type="submission" date="2020-07" db="EMBL/GenBank/DDBJ databases">
        <authorList>
            <person name="Feng X."/>
        </authorList>
    </citation>
    <scope>NUCLEOTIDE SEQUENCE [LARGE SCALE GENOMIC DNA]</scope>
    <source>
        <strain evidence="14 15">JCM14086</strain>
    </source>
</reference>
<evidence type="ECO:0000256" key="7">
    <source>
        <dbReference type="ARBA" id="ARBA00023015"/>
    </source>
</evidence>
<evidence type="ECO:0000256" key="10">
    <source>
        <dbReference type="NCBIfam" id="TIGR00767"/>
    </source>
</evidence>
<dbReference type="Pfam" id="PF07497">
    <property type="entry name" value="Rho_RNA_bind"/>
    <property type="match status" value="1"/>
</dbReference>
<dbReference type="InterPro" id="IPR041703">
    <property type="entry name" value="Rho_factor_ATP-bd"/>
</dbReference>
<evidence type="ECO:0000256" key="12">
    <source>
        <dbReference type="SAM" id="MobiDB-lite"/>
    </source>
</evidence>
<keyword evidence="7 9" id="KW-0805">Transcription regulation</keyword>
<feature type="compositionally biased region" description="Basic and acidic residues" evidence="12">
    <location>
        <begin position="84"/>
        <end position="137"/>
    </location>
</feature>
<dbReference type="PROSITE" id="PS51856">
    <property type="entry name" value="RHO_RNA_BD"/>
    <property type="match status" value="1"/>
</dbReference>
<proteinExistence type="inferred from homology"/>
<dbReference type="InterPro" id="IPR004665">
    <property type="entry name" value="Term_rho"/>
</dbReference>
<keyword evidence="4 9" id="KW-0347">Helicase</keyword>
<feature type="binding site" evidence="9">
    <location>
        <position position="484"/>
    </location>
    <ligand>
        <name>ATP</name>
        <dbReference type="ChEBI" id="CHEBI:30616"/>
    </ligand>
</feature>
<organism evidence="14 15">
    <name type="scientific">Puniceicoccus vermicola</name>
    <dbReference type="NCBI Taxonomy" id="388746"/>
    <lineage>
        <taxon>Bacteria</taxon>
        <taxon>Pseudomonadati</taxon>
        <taxon>Verrucomicrobiota</taxon>
        <taxon>Opitutia</taxon>
        <taxon>Puniceicoccales</taxon>
        <taxon>Puniceicoccaceae</taxon>
        <taxon>Puniceicoccus</taxon>
    </lineage>
</organism>
<evidence type="ECO:0000256" key="9">
    <source>
        <dbReference type="HAMAP-Rule" id="MF_01884"/>
    </source>
</evidence>
<dbReference type="InterPro" id="IPR012340">
    <property type="entry name" value="NA-bd_OB-fold"/>
</dbReference>
<comment type="caution">
    <text evidence="9">Lacks conserved residue(s) required for the propagation of feature annotation.</text>
</comment>
<evidence type="ECO:0000313" key="15">
    <source>
        <dbReference type="Proteomes" id="UP000525652"/>
    </source>
</evidence>
<evidence type="ECO:0000256" key="11">
    <source>
        <dbReference type="PROSITE-ProRule" id="PRU01203"/>
    </source>
</evidence>
<feature type="domain" description="Rho RNA-BD" evidence="13">
    <location>
        <begin position="319"/>
        <end position="394"/>
    </location>
</feature>
<dbReference type="InterPro" id="IPR011113">
    <property type="entry name" value="Rho_RNA-bd"/>
</dbReference>
<keyword evidence="2 9" id="KW-0547">Nucleotide-binding</keyword>
<keyword evidence="3 9" id="KW-0378">Hydrolase</keyword>
<feature type="compositionally biased region" description="Gly residues" evidence="12">
    <location>
        <begin position="156"/>
        <end position="186"/>
    </location>
</feature>
<accession>A0A7X1AW69</accession>
<dbReference type="InterPro" id="IPR000194">
    <property type="entry name" value="ATPase_F1/V1/A1_a/bsu_nucl-bd"/>
</dbReference>
<feature type="region of interest" description="Disordered" evidence="12">
    <location>
        <begin position="1"/>
        <end position="234"/>
    </location>
</feature>
<comment type="subunit">
    <text evidence="9">Homohexamer. The homohexamer assembles into an open ring structure.</text>
</comment>
<dbReference type="SMART" id="SM00382">
    <property type="entry name" value="AAA"/>
    <property type="match status" value="1"/>
</dbReference>
<dbReference type="PANTHER" id="PTHR46425:SF1">
    <property type="entry name" value="TRANSCRIPTION TERMINATION FACTOR RHO"/>
    <property type="match status" value="1"/>
</dbReference>
<dbReference type="EC" id="3.6.4.-" evidence="9 10"/>
<dbReference type="AlphaFoldDB" id="A0A7X1AW69"/>
<evidence type="ECO:0000256" key="6">
    <source>
        <dbReference type="ARBA" id="ARBA00022884"/>
    </source>
</evidence>
<dbReference type="Gene3D" id="2.40.50.140">
    <property type="entry name" value="Nucleic acid-binding proteins"/>
    <property type="match status" value="1"/>
</dbReference>
<dbReference type="InterPro" id="IPR027417">
    <property type="entry name" value="P-loop_NTPase"/>
</dbReference>
<dbReference type="CDD" id="cd01128">
    <property type="entry name" value="rho_factor_C"/>
    <property type="match status" value="1"/>
</dbReference>
<dbReference type="HAMAP" id="MF_01884">
    <property type="entry name" value="Rho"/>
    <property type="match status" value="1"/>
</dbReference>
<comment type="similarity">
    <text evidence="9 11">Belongs to the Rho family.</text>
</comment>
<dbReference type="RefSeq" id="WP_185691696.1">
    <property type="nucleotide sequence ID" value="NZ_JACHVA010000040.1"/>
</dbReference>
<dbReference type="GO" id="GO:0016787">
    <property type="term" value="F:hydrolase activity"/>
    <property type="evidence" value="ECO:0007669"/>
    <property type="project" value="UniProtKB-KW"/>
</dbReference>
<dbReference type="GO" id="GO:0008186">
    <property type="term" value="F:ATP-dependent activity, acting on RNA"/>
    <property type="evidence" value="ECO:0007669"/>
    <property type="project" value="UniProtKB-UniRule"/>
</dbReference>
<keyword evidence="5 9" id="KW-0067">ATP-binding</keyword>
<evidence type="ECO:0000256" key="5">
    <source>
        <dbReference type="ARBA" id="ARBA00022840"/>
    </source>
</evidence>
<feature type="compositionally biased region" description="Basic residues" evidence="12">
    <location>
        <begin position="22"/>
        <end position="33"/>
    </location>
</feature>
<keyword evidence="1 9" id="KW-0806">Transcription termination</keyword>
<evidence type="ECO:0000256" key="2">
    <source>
        <dbReference type="ARBA" id="ARBA00022741"/>
    </source>
</evidence>
<name>A0A7X1AW69_9BACT</name>
<evidence type="ECO:0000256" key="8">
    <source>
        <dbReference type="ARBA" id="ARBA00023163"/>
    </source>
</evidence>
<gene>
    <name evidence="9 14" type="primary">rho</name>
    <name evidence="14" type="ORF">H5P30_04125</name>
</gene>
<evidence type="ECO:0000256" key="1">
    <source>
        <dbReference type="ARBA" id="ARBA00022472"/>
    </source>
</evidence>
<dbReference type="NCBIfam" id="NF006886">
    <property type="entry name" value="PRK09376.1"/>
    <property type="match status" value="1"/>
</dbReference>
<evidence type="ECO:0000259" key="13">
    <source>
        <dbReference type="PROSITE" id="PS51856"/>
    </source>
</evidence>
<feature type="compositionally biased region" description="Basic and acidic residues" evidence="12">
    <location>
        <begin position="34"/>
        <end position="43"/>
    </location>
</feature>
<dbReference type="Proteomes" id="UP000525652">
    <property type="component" value="Unassembled WGS sequence"/>
</dbReference>
<dbReference type="NCBIfam" id="TIGR00767">
    <property type="entry name" value="rho"/>
    <property type="match status" value="1"/>
</dbReference>
<dbReference type="GO" id="GO:0005524">
    <property type="term" value="F:ATP binding"/>
    <property type="evidence" value="ECO:0007669"/>
    <property type="project" value="UniProtKB-UniRule"/>
</dbReference>
<dbReference type="SUPFAM" id="SSF52540">
    <property type="entry name" value="P-loop containing nucleoside triphosphate hydrolases"/>
    <property type="match status" value="1"/>
</dbReference>
<feature type="compositionally biased region" description="Low complexity" evidence="12">
    <location>
        <begin position="187"/>
        <end position="200"/>
    </location>
</feature>
<feature type="binding site" evidence="9">
    <location>
        <begin position="453"/>
        <end position="458"/>
    </location>
    <ligand>
        <name>ATP</name>
        <dbReference type="ChEBI" id="CHEBI:30616"/>
    </ligand>
</feature>
<dbReference type="Pfam" id="PF00006">
    <property type="entry name" value="ATP-synt_ab"/>
    <property type="match status" value="1"/>
</dbReference>
<evidence type="ECO:0000256" key="3">
    <source>
        <dbReference type="ARBA" id="ARBA00022801"/>
    </source>
</evidence>